<dbReference type="Gene3D" id="3.40.50.80">
    <property type="entry name" value="Nucleotide-binding domain of ferredoxin-NADP reductase (FNR) module"/>
    <property type="match status" value="1"/>
</dbReference>
<keyword evidence="4" id="KW-1185">Reference proteome</keyword>
<dbReference type="SUPFAM" id="SSF52343">
    <property type="entry name" value="Ferredoxin reductase-like, C-terminal NADP-linked domain"/>
    <property type="match status" value="1"/>
</dbReference>
<proteinExistence type="predicted"/>
<dbReference type="InterPro" id="IPR001433">
    <property type="entry name" value="OxRdtase_FAD/NAD-bd"/>
</dbReference>
<dbReference type="InterPro" id="IPR039261">
    <property type="entry name" value="FNR_nucleotide-bd"/>
</dbReference>
<comment type="caution">
    <text evidence="3">The sequence shown here is derived from an EMBL/GenBank/DDBJ whole genome shotgun (WGS) entry which is preliminary data.</text>
</comment>
<dbReference type="PROSITE" id="PS00197">
    <property type="entry name" value="2FE2S_FER_1"/>
    <property type="match status" value="1"/>
</dbReference>
<evidence type="ECO:0000313" key="3">
    <source>
        <dbReference type="EMBL" id="TDR47616.1"/>
    </source>
</evidence>
<dbReference type="Pfam" id="PF00970">
    <property type="entry name" value="FAD_binding_6"/>
    <property type="match status" value="1"/>
</dbReference>
<dbReference type="PROSITE" id="PS51085">
    <property type="entry name" value="2FE2S_FER_2"/>
    <property type="match status" value="1"/>
</dbReference>
<dbReference type="SUPFAM" id="SSF54292">
    <property type="entry name" value="2Fe-2S ferredoxin-like"/>
    <property type="match status" value="1"/>
</dbReference>
<dbReference type="PRINTS" id="PR00410">
    <property type="entry name" value="PHEHYDRXLASE"/>
</dbReference>
<dbReference type="SUPFAM" id="SSF63380">
    <property type="entry name" value="Riboflavin synthase domain-like"/>
    <property type="match status" value="1"/>
</dbReference>
<dbReference type="InterPro" id="IPR012675">
    <property type="entry name" value="Beta-grasp_dom_sf"/>
</dbReference>
<dbReference type="PANTHER" id="PTHR47354:SF5">
    <property type="entry name" value="PROTEIN RFBI"/>
    <property type="match status" value="1"/>
</dbReference>
<dbReference type="EMBL" id="SNZH01000002">
    <property type="protein sequence ID" value="TDR47616.1"/>
    <property type="molecule type" value="Genomic_DNA"/>
</dbReference>
<sequence length="373" mass="40285">MADMTLATPLCMRQCGVVPADPRVSHTVTLQASGKSFSVEPGESVLEAAQRAGLALPYSCLAGVCGSCKASLVRGEVNYPRNPPAALNASEQARHQILLCQAVPASDLVLLAREVASVADLPRRVLALTLTGKARLAPDVMQLILQPPPGERLNRLAGQYLDVLLPEGKRRAFSIANAPEGDEQIELHIRHVAGGGFTGHVFDGLQLGAVLQVEGPLGTFVPREDSERPMIFVAGGTGFAPVKALIEHFLHLGTRRGLQLYWGARRADDLYQAALPQQWMQQWPNFHYAPVVSDAEFAQGLRCGLVHEAVIEDHADLSGFDIYMSGPPAMIDAGRRSFVAAGLSEDRLYYDSFDYAPDVLAQILRNRAGIHGL</sequence>
<feature type="domain" description="FAD-binding FR-type" evidence="2">
    <location>
        <begin position="123"/>
        <end position="223"/>
    </location>
</feature>
<organism evidence="3 4">
    <name type="scientific">Tahibacter aquaticus</name>
    <dbReference type="NCBI Taxonomy" id="520092"/>
    <lineage>
        <taxon>Bacteria</taxon>
        <taxon>Pseudomonadati</taxon>
        <taxon>Pseudomonadota</taxon>
        <taxon>Gammaproteobacteria</taxon>
        <taxon>Lysobacterales</taxon>
        <taxon>Rhodanobacteraceae</taxon>
        <taxon>Tahibacter</taxon>
    </lineage>
</organism>
<dbReference type="Gene3D" id="3.10.20.30">
    <property type="match status" value="1"/>
</dbReference>
<dbReference type="PROSITE" id="PS51384">
    <property type="entry name" value="FAD_FR"/>
    <property type="match status" value="1"/>
</dbReference>
<dbReference type="PANTHER" id="PTHR47354">
    <property type="entry name" value="NADH OXIDOREDUCTASE HCR"/>
    <property type="match status" value="1"/>
</dbReference>
<dbReference type="InterPro" id="IPR008333">
    <property type="entry name" value="Cbr1-like_FAD-bd_dom"/>
</dbReference>
<gene>
    <name evidence="3" type="ORF">DFR29_102276</name>
</gene>
<dbReference type="Gene3D" id="2.40.30.10">
    <property type="entry name" value="Translation factors"/>
    <property type="match status" value="1"/>
</dbReference>
<dbReference type="Pfam" id="PF00175">
    <property type="entry name" value="NAD_binding_1"/>
    <property type="match status" value="1"/>
</dbReference>
<dbReference type="InterPro" id="IPR036010">
    <property type="entry name" value="2Fe-2S_ferredoxin-like_sf"/>
</dbReference>
<evidence type="ECO:0000259" key="1">
    <source>
        <dbReference type="PROSITE" id="PS51085"/>
    </source>
</evidence>
<evidence type="ECO:0000259" key="2">
    <source>
        <dbReference type="PROSITE" id="PS51384"/>
    </source>
</evidence>
<dbReference type="InterPro" id="IPR001041">
    <property type="entry name" value="2Fe-2S_ferredoxin-type"/>
</dbReference>
<dbReference type="InterPro" id="IPR017938">
    <property type="entry name" value="Riboflavin_synthase-like_b-brl"/>
</dbReference>
<dbReference type="GO" id="GO:0051537">
    <property type="term" value="F:2 iron, 2 sulfur cluster binding"/>
    <property type="evidence" value="ECO:0007669"/>
    <property type="project" value="InterPro"/>
</dbReference>
<accession>A0A4V3DN96</accession>
<protein>
    <submittedName>
        <fullName evidence="3">CDP-4-dehydro-6-deoxyglucose reductase</fullName>
    </submittedName>
</protein>
<dbReference type="InterPro" id="IPR006058">
    <property type="entry name" value="2Fe2S_fd_BS"/>
</dbReference>
<dbReference type="AlphaFoldDB" id="A0A4V3DN96"/>
<dbReference type="Proteomes" id="UP000295293">
    <property type="component" value="Unassembled WGS sequence"/>
</dbReference>
<dbReference type="CDD" id="cd06189">
    <property type="entry name" value="flavin_oxioreductase"/>
    <property type="match status" value="1"/>
</dbReference>
<reference evidence="3 4" key="1">
    <citation type="submission" date="2019-03" db="EMBL/GenBank/DDBJ databases">
        <title>Genomic Encyclopedia of Type Strains, Phase IV (KMG-IV): sequencing the most valuable type-strain genomes for metagenomic binning, comparative biology and taxonomic classification.</title>
        <authorList>
            <person name="Goeker M."/>
        </authorList>
    </citation>
    <scope>NUCLEOTIDE SEQUENCE [LARGE SCALE GENOMIC DNA]</scope>
    <source>
        <strain evidence="3 4">DSM 21667</strain>
    </source>
</reference>
<dbReference type="InterPro" id="IPR017927">
    <property type="entry name" value="FAD-bd_FR_type"/>
</dbReference>
<feature type="domain" description="2Fe-2S ferredoxin-type" evidence="1">
    <location>
        <begin position="26"/>
        <end position="116"/>
    </location>
</feature>
<dbReference type="GO" id="GO:0016491">
    <property type="term" value="F:oxidoreductase activity"/>
    <property type="evidence" value="ECO:0007669"/>
    <property type="project" value="InterPro"/>
</dbReference>
<name>A0A4V3DN96_9GAMM</name>
<dbReference type="InterPro" id="IPR050415">
    <property type="entry name" value="MRET"/>
</dbReference>
<dbReference type="CDD" id="cd00207">
    <property type="entry name" value="fer2"/>
    <property type="match status" value="1"/>
</dbReference>
<evidence type="ECO:0000313" key="4">
    <source>
        <dbReference type="Proteomes" id="UP000295293"/>
    </source>
</evidence>
<dbReference type="Pfam" id="PF00111">
    <property type="entry name" value="Fer2"/>
    <property type="match status" value="1"/>
</dbReference>